<dbReference type="AlphaFoldDB" id="A0A6L2QC92"/>
<dbReference type="EMBL" id="BLKM01002437">
    <property type="protein sequence ID" value="GFG40725.1"/>
    <property type="molecule type" value="Genomic_DNA"/>
</dbReference>
<evidence type="ECO:0000313" key="1">
    <source>
        <dbReference type="EMBL" id="GFG40725.1"/>
    </source>
</evidence>
<gene>
    <name evidence="1" type="ORF">Cfor_03409</name>
</gene>
<dbReference type="OrthoDB" id="6782675at2759"/>
<proteinExistence type="predicted"/>
<dbReference type="Proteomes" id="UP000502823">
    <property type="component" value="Unassembled WGS sequence"/>
</dbReference>
<accession>A0A6L2QC92</accession>
<sequence length="140" mass="16821">MTFRITNTIHDLKSVFRKTKCGHTQSGSYELTCLTFMRLYVGQTCRTLKQKYQEHVRYINYHNPQSAYALHILQNVHEYEPIDNTMVLHHVKKGIRINYCEQFCFQMYGYNNKLIWEQNTEERNALLQLIYDLQLQHAIT</sequence>
<protein>
    <recommendedName>
        <fullName evidence="3">GIY-YIG domain-containing protein</fullName>
    </recommendedName>
</protein>
<keyword evidence="2" id="KW-1185">Reference proteome</keyword>
<organism evidence="1 2">
    <name type="scientific">Coptotermes formosanus</name>
    <name type="common">Formosan subterranean termite</name>
    <dbReference type="NCBI Taxonomy" id="36987"/>
    <lineage>
        <taxon>Eukaryota</taxon>
        <taxon>Metazoa</taxon>
        <taxon>Ecdysozoa</taxon>
        <taxon>Arthropoda</taxon>
        <taxon>Hexapoda</taxon>
        <taxon>Insecta</taxon>
        <taxon>Pterygota</taxon>
        <taxon>Neoptera</taxon>
        <taxon>Polyneoptera</taxon>
        <taxon>Dictyoptera</taxon>
        <taxon>Blattodea</taxon>
        <taxon>Blattoidea</taxon>
        <taxon>Termitoidae</taxon>
        <taxon>Rhinotermitidae</taxon>
        <taxon>Coptotermes</taxon>
    </lineage>
</organism>
<evidence type="ECO:0008006" key="3">
    <source>
        <dbReference type="Google" id="ProtNLM"/>
    </source>
</evidence>
<dbReference type="InParanoid" id="A0A6L2QC92"/>
<name>A0A6L2QC92_COPFO</name>
<comment type="caution">
    <text evidence="1">The sequence shown here is derived from an EMBL/GenBank/DDBJ whole genome shotgun (WGS) entry which is preliminary data.</text>
</comment>
<evidence type="ECO:0000313" key="2">
    <source>
        <dbReference type="Proteomes" id="UP000502823"/>
    </source>
</evidence>
<reference evidence="2" key="1">
    <citation type="submission" date="2020-01" db="EMBL/GenBank/DDBJ databases">
        <title>Draft genome sequence of the Termite Coptotermes fromosanus.</title>
        <authorList>
            <person name="Itakura S."/>
            <person name="Yosikawa Y."/>
            <person name="Umezawa K."/>
        </authorList>
    </citation>
    <scope>NUCLEOTIDE SEQUENCE [LARGE SCALE GENOMIC DNA]</scope>
</reference>